<comment type="caution">
    <text evidence="1">The sequence shown here is derived from an EMBL/GenBank/DDBJ whole genome shotgun (WGS) entry which is preliminary data.</text>
</comment>
<organism evidence="1 2">
    <name type="scientific">Diphasiastrum complanatum</name>
    <name type="common">Issler's clubmoss</name>
    <name type="synonym">Lycopodium complanatum</name>
    <dbReference type="NCBI Taxonomy" id="34168"/>
    <lineage>
        <taxon>Eukaryota</taxon>
        <taxon>Viridiplantae</taxon>
        <taxon>Streptophyta</taxon>
        <taxon>Embryophyta</taxon>
        <taxon>Tracheophyta</taxon>
        <taxon>Lycopodiopsida</taxon>
        <taxon>Lycopodiales</taxon>
        <taxon>Lycopodiaceae</taxon>
        <taxon>Lycopodioideae</taxon>
        <taxon>Diphasiastrum</taxon>
    </lineage>
</organism>
<name>A0ACC2CK69_DIPCM</name>
<gene>
    <name evidence="1" type="ORF">O6H91_10G104000</name>
</gene>
<evidence type="ECO:0000313" key="2">
    <source>
        <dbReference type="Proteomes" id="UP001162992"/>
    </source>
</evidence>
<accession>A0ACC2CK69</accession>
<evidence type="ECO:0000313" key="1">
    <source>
        <dbReference type="EMBL" id="KAJ7542389.1"/>
    </source>
</evidence>
<dbReference type="EMBL" id="CM055101">
    <property type="protein sequence ID" value="KAJ7542389.1"/>
    <property type="molecule type" value="Genomic_DNA"/>
</dbReference>
<reference evidence="2" key="1">
    <citation type="journal article" date="2024" name="Proc. Natl. Acad. Sci. U.S.A.">
        <title>Extraordinary preservation of gene collinearity over three hundred million years revealed in homosporous lycophytes.</title>
        <authorList>
            <person name="Li C."/>
            <person name="Wickell D."/>
            <person name="Kuo L.Y."/>
            <person name="Chen X."/>
            <person name="Nie B."/>
            <person name="Liao X."/>
            <person name="Peng D."/>
            <person name="Ji J."/>
            <person name="Jenkins J."/>
            <person name="Williams M."/>
            <person name="Shu S."/>
            <person name="Plott C."/>
            <person name="Barry K."/>
            <person name="Rajasekar S."/>
            <person name="Grimwood J."/>
            <person name="Han X."/>
            <person name="Sun S."/>
            <person name="Hou Z."/>
            <person name="He W."/>
            <person name="Dai G."/>
            <person name="Sun C."/>
            <person name="Schmutz J."/>
            <person name="Leebens-Mack J.H."/>
            <person name="Li F.W."/>
            <person name="Wang L."/>
        </authorList>
    </citation>
    <scope>NUCLEOTIDE SEQUENCE [LARGE SCALE GENOMIC DNA]</scope>
    <source>
        <strain evidence="2">cv. PW_Plant_1</strain>
    </source>
</reference>
<keyword evidence="2" id="KW-1185">Reference proteome</keyword>
<proteinExistence type="predicted"/>
<sequence length="389" mass="44317">MSRGAASMACSLKTASRFCATNDSVVSEDLTPKGSLISFVCCISFHSDSHLKSRGSSFSVSGFTRRRRGEGGFLLSRFMAVRPYFECHGTRFHTLHHVKDKRYRKLLDIKIGTADWTRRDNVHTTVIGCYRPAFPRQSTISDTAMVCASNNIFLNGMVGDSLADLTCEKPFMLQGANVPSGKPLHVAVDVDEVLGSFLATLNIFIAERYFLRHNLSEYHVYDFMQIWNCSQIEANQRVHAFFESEHFKDGIFPIPGAYQSLLRLAEYCNLIVITSRQHIIRKPTMDWIEQHFPGIFEEVHFGNHFALHGQARPKSEICRSMGVDILIDDNPRYAVECAEHGIEVLLFDFKESYPWSRTPDGPVHPLITRVRDWMEVELALHARSRSRFS</sequence>
<dbReference type="Proteomes" id="UP001162992">
    <property type="component" value="Chromosome 10"/>
</dbReference>
<protein>
    <submittedName>
        <fullName evidence="1">Uncharacterized protein</fullName>
    </submittedName>
</protein>